<evidence type="ECO:0000313" key="4">
    <source>
        <dbReference type="RefSeq" id="XP_011302604.1"/>
    </source>
</evidence>
<protein>
    <recommendedName>
        <fullName evidence="1">DNA replication complex GINS protein PSF3</fullName>
    </recommendedName>
</protein>
<dbReference type="KEGG" id="fas:105266289"/>
<dbReference type="SUPFAM" id="SSF158573">
    <property type="entry name" value="GINS helical bundle-like"/>
    <property type="match status" value="1"/>
</dbReference>
<dbReference type="CDD" id="cd21693">
    <property type="entry name" value="GINS_B_Psf3"/>
    <property type="match status" value="1"/>
</dbReference>
<organism evidence="3 4">
    <name type="scientific">Fopius arisanus</name>
    <dbReference type="NCBI Taxonomy" id="64838"/>
    <lineage>
        <taxon>Eukaryota</taxon>
        <taxon>Metazoa</taxon>
        <taxon>Ecdysozoa</taxon>
        <taxon>Arthropoda</taxon>
        <taxon>Hexapoda</taxon>
        <taxon>Insecta</taxon>
        <taxon>Pterygota</taxon>
        <taxon>Neoptera</taxon>
        <taxon>Endopterygota</taxon>
        <taxon>Hymenoptera</taxon>
        <taxon>Apocrita</taxon>
        <taxon>Ichneumonoidea</taxon>
        <taxon>Braconidae</taxon>
        <taxon>Opiinae</taxon>
        <taxon>Fopius</taxon>
    </lineage>
</organism>
<dbReference type="CTD" id="31967"/>
<comment type="function">
    <text evidence="1">The GINS complex plays an essential role in the initiation of DNA replication.</text>
</comment>
<dbReference type="Gene3D" id="1.20.58.2050">
    <property type="match status" value="1"/>
</dbReference>
<comment type="similarity">
    <text evidence="1">Belongs to the GINS3/PSF3 family.</text>
</comment>
<dbReference type="PANTHER" id="PTHR22768:SF0">
    <property type="entry name" value="DNA REPLICATION COMPLEX GINS PROTEIN PSF3"/>
    <property type="match status" value="1"/>
</dbReference>
<feature type="domain" description="DNA replication complex GINS protein PSF3 N-terminal" evidence="2">
    <location>
        <begin position="12"/>
        <end position="63"/>
    </location>
</feature>
<dbReference type="InterPro" id="IPR010492">
    <property type="entry name" value="GINS_Psf3"/>
</dbReference>
<dbReference type="CDD" id="cd11713">
    <property type="entry name" value="GINS_A_psf3"/>
    <property type="match status" value="1"/>
</dbReference>
<dbReference type="InterPro" id="IPR036224">
    <property type="entry name" value="GINS_bundle-like_dom_sf"/>
</dbReference>
<proteinExistence type="inferred from homology"/>
<comment type="subcellular location">
    <subcellularLocation>
        <location evidence="1">Nucleus</location>
    </subcellularLocation>
</comment>
<dbReference type="OrthoDB" id="10251744at2759"/>
<dbReference type="RefSeq" id="XP_011302604.1">
    <property type="nucleotide sequence ID" value="XM_011304302.1"/>
</dbReference>
<dbReference type="InterPro" id="IPR038437">
    <property type="entry name" value="GINS_Psf3_sf"/>
</dbReference>
<evidence type="ECO:0000313" key="3">
    <source>
        <dbReference type="Proteomes" id="UP000694866"/>
    </source>
</evidence>
<keyword evidence="1" id="KW-0235">DNA replication</keyword>
<dbReference type="GO" id="GO:1902975">
    <property type="term" value="P:mitotic DNA replication initiation"/>
    <property type="evidence" value="ECO:0007669"/>
    <property type="project" value="TreeGrafter"/>
</dbReference>
<dbReference type="InterPro" id="IPR055221">
    <property type="entry name" value="PSF3_N"/>
</dbReference>
<dbReference type="Proteomes" id="UP000694866">
    <property type="component" value="Unplaced"/>
</dbReference>
<dbReference type="GeneID" id="105266289"/>
<keyword evidence="1" id="KW-0539">Nucleus</keyword>
<reference evidence="4" key="1">
    <citation type="submission" date="2025-08" db="UniProtKB">
        <authorList>
            <consortium name="RefSeq"/>
        </authorList>
    </citation>
    <scope>IDENTIFICATION</scope>
    <source>
        <strain evidence="4">USDA-PBARC FA_bdor</strain>
        <tissue evidence="4">Whole organism</tissue>
    </source>
</reference>
<evidence type="ECO:0000256" key="1">
    <source>
        <dbReference type="RuleBase" id="RU367161"/>
    </source>
</evidence>
<keyword evidence="3" id="KW-1185">Reference proteome</keyword>
<gene>
    <name evidence="4" type="primary">Psf3</name>
</gene>
<dbReference type="AlphaFoldDB" id="A0A9R1T4E0"/>
<name>A0A9R1T4E0_9HYME</name>
<accession>A0A9R1T4E0</accession>
<dbReference type="SUPFAM" id="SSF160059">
    <property type="entry name" value="PriA/YqbF domain"/>
    <property type="match status" value="1"/>
</dbReference>
<dbReference type="Pfam" id="PF22466">
    <property type="entry name" value="PSF3_N"/>
    <property type="match status" value="1"/>
</dbReference>
<sequence>MSSTHGYTPNYFSISDILATEERISCQLEMPLPRLGFLDASSDSDDLKVGTKLEFPFWLAQSLHCRRRPVVSVEIPKFYKEGYREILEADASAVTLSKWSQHYYELGMLVRQFNHRDCERIIESLALTFRSRVRLIMDWAQNPMPDPTLAGQLPILERNLYISGRKSRELLIAWLKQGGGNIETSETVSNLLRKRKRAEFESKD</sequence>
<dbReference type="GO" id="GO:0000811">
    <property type="term" value="C:GINS complex"/>
    <property type="evidence" value="ECO:0007669"/>
    <property type="project" value="UniProtKB-UniRule"/>
</dbReference>
<evidence type="ECO:0000259" key="2">
    <source>
        <dbReference type="Pfam" id="PF22466"/>
    </source>
</evidence>
<comment type="subunit">
    <text evidence="1">Component of the GINS complex.</text>
</comment>
<dbReference type="PANTHER" id="PTHR22768">
    <property type="entry name" value="DNA REPLICATION COMPLEX GINS PROTEIN PSF3"/>
    <property type="match status" value="1"/>
</dbReference>